<feature type="non-terminal residue" evidence="2">
    <location>
        <position position="1"/>
    </location>
</feature>
<feature type="compositionally biased region" description="Pro residues" evidence="1">
    <location>
        <begin position="425"/>
        <end position="439"/>
    </location>
</feature>
<feature type="region of interest" description="Disordered" evidence="1">
    <location>
        <begin position="362"/>
        <end position="440"/>
    </location>
</feature>
<dbReference type="AlphaFoldDB" id="A0AAV5TPX5"/>
<evidence type="ECO:0000313" key="3">
    <source>
        <dbReference type="Proteomes" id="UP001432027"/>
    </source>
</evidence>
<dbReference type="InterPro" id="IPR004987">
    <property type="entry name" value="DUF272"/>
</dbReference>
<organism evidence="2 3">
    <name type="scientific">Pristionchus entomophagus</name>
    <dbReference type="NCBI Taxonomy" id="358040"/>
    <lineage>
        <taxon>Eukaryota</taxon>
        <taxon>Metazoa</taxon>
        <taxon>Ecdysozoa</taxon>
        <taxon>Nematoda</taxon>
        <taxon>Chromadorea</taxon>
        <taxon>Rhabditida</taxon>
        <taxon>Rhabditina</taxon>
        <taxon>Diplogasteromorpha</taxon>
        <taxon>Diplogasteroidea</taxon>
        <taxon>Neodiplogasteridae</taxon>
        <taxon>Pristionchus</taxon>
    </lineage>
</organism>
<dbReference type="Proteomes" id="UP001432027">
    <property type="component" value="Unassembled WGS sequence"/>
</dbReference>
<feature type="compositionally biased region" description="Basic and acidic residues" evidence="1">
    <location>
        <begin position="405"/>
        <end position="418"/>
    </location>
</feature>
<protein>
    <submittedName>
        <fullName evidence="2">Uncharacterized protein</fullName>
    </submittedName>
</protein>
<accession>A0AAV5TPX5</accession>
<evidence type="ECO:0000313" key="2">
    <source>
        <dbReference type="EMBL" id="GMS96054.1"/>
    </source>
</evidence>
<sequence length="674" mass="75480">QSSDKDNRSRMSDTGLVEALAICVAPGRFYGGRDYPTDIRYEDRSRTDPIVPGDWVMFQMRINNGVQTVVSSSKREPGLTTITHEGKVYLDVQVVFSKNDLYSEDMDDYIYVPQIADVDEFEFDVTYALLVTWMDPAERNFCSSSKTSSGSKARWKLGVNKNADGSIVGLPKSRLGYSFVNQKPTMTLMGLIVGQDSNDKRRFYVWCPGCPLHYDGIVVEDPKCLLKIGKFILFKIDRREYTDVFVHREARHFYILCYEGVEKPPCEVLVTNVAGDDRRSKSIIKMMVLDFTRRNSELQRISDSGVNGFIFTHNKIAISDDKGLLHKVPDGYMCNFMLIRQKPTEPWMTQWRVHDVLSVRKPPPPKRMESAVNGANGVNGVAEGMNRLSVDTRDRPSPSQVVRSKSVEMDRVAERRTETVSSTPATPPPPSTPPTPIPATAPSYSLFEDLDEDEHVAFVEAYCNRNEAVYLWIVDDPQQAVIWGCKGKRKPLVGSFLRGYFKQQADGRLYCNMEDYEACGAPSNIKVFDRSGHAIVRTDVLSEKNSKGENVWKSKYLGIVEDVQRHMPRNVLDREKYTVQIGKRKQDKDFVWTIEMDVSKEQTHSSPQNGSAVRGGTTRKTAIPLRSPPSRGGGGNGVTYGINGVNGINGNNGHSGSSSLNVTGDEPPLSPLPP</sequence>
<evidence type="ECO:0000256" key="1">
    <source>
        <dbReference type="SAM" id="MobiDB-lite"/>
    </source>
</evidence>
<comment type="caution">
    <text evidence="2">The sequence shown here is derived from an EMBL/GenBank/DDBJ whole genome shotgun (WGS) entry which is preliminary data.</text>
</comment>
<feature type="non-terminal residue" evidence="2">
    <location>
        <position position="674"/>
    </location>
</feature>
<feature type="compositionally biased region" description="Low complexity" evidence="1">
    <location>
        <begin position="371"/>
        <end position="382"/>
    </location>
</feature>
<gene>
    <name evidence="2" type="ORF">PENTCL1PPCAC_18229</name>
</gene>
<dbReference type="Pfam" id="PF03312">
    <property type="entry name" value="DUF272"/>
    <property type="match status" value="1"/>
</dbReference>
<proteinExistence type="predicted"/>
<dbReference type="EMBL" id="BTSX01000004">
    <property type="protein sequence ID" value="GMS96054.1"/>
    <property type="molecule type" value="Genomic_DNA"/>
</dbReference>
<feature type="region of interest" description="Disordered" evidence="1">
    <location>
        <begin position="600"/>
        <end position="674"/>
    </location>
</feature>
<reference evidence="2" key="1">
    <citation type="submission" date="2023-10" db="EMBL/GenBank/DDBJ databases">
        <title>Genome assembly of Pristionchus species.</title>
        <authorList>
            <person name="Yoshida K."/>
            <person name="Sommer R.J."/>
        </authorList>
    </citation>
    <scope>NUCLEOTIDE SEQUENCE</scope>
    <source>
        <strain evidence="2">RS0144</strain>
    </source>
</reference>
<feature type="compositionally biased region" description="Low complexity" evidence="1">
    <location>
        <begin position="639"/>
        <end position="661"/>
    </location>
</feature>
<name>A0AAV5TPX5_9BILA</name>
<keyword evidence="3" id="KW-1185">Reference proteome</keyword>